<comment type="caution">
    <text evidence="1">The sequence shown here is derived from an EMBL/GenBank/DDBJ whole genome shotgun (WGS) entry which is preliminary data.</text>
</comment>
<dbReference type="RefSeq" id="WP_259124622.1">
    <property type="nucleotide sequence ID" value="NZ_JANUAE010000019.1"/>
</dbReference>
<organism evidence="1 2">
    <name type="scientific">Salinibacter ruber</name>
    <dbReference type="NCBI Taxonomy" id="146919"/>
    <lineage>
        <taxon>Bacteria</taxon>
        <taxon>Pseudomonadati</taxon>
        <taxon>Rhodothermota</taxon>
        <taxon>Rhodothermia</taxon>
        <taxon>Rhodothermales</taxon>
        <taxon>Salinibacteraceae</taxon>
        <taxon>Salinibacter</taxon>
    </lineage>
</organism>
<dbReference type="InterPro" id="IPR027417">
    <property type="entry name" value="P-loop_NTPase"/>
</dbReference>
<evidence type="ECO:0000313" key="2">
    <source>
        <dbReference type="Proteomes" id="UP001155057"/>
    </source>
</evidence>
<reference evidence="1" key="1">
    <citation type="submission" date="2022-08" db="EMBL/GenBank/DDBJ databases">
        <title>Genomic Encyclopedia of Type Strains, Phase V (KMG-V): Genome sequencing to study the core and pangenomes of soil and plant-associated prokaryotes.</title>
        <authorList>
            <person name="Whitman W."/>
        </authorList>
    </citation>
    <scope>NUCLEOTIDE SEQUENCE</scope>
    <source>
        <strain evidence="1">SP3049</strain>
    </source>
</reference>
<dbReference type="SUPFAM" id="SSF52540">
    <property type="entry name" value="P-loop containing nucleoside triphosphate hydrolases"/>
    <property type="match status" value="1"/>
</dbReference>
<accession>A0A9X2TGM7</accession>
<feature type="non-terminal residue" evidence="1">
    <location>
        <position position="232"/>
    </location>
</feature>
<dbReference type="Pfam" id="PF13469">
    <property type="entry name" value="Sulfotransfer_3"/>
    <property type="match status" value="1"/>
</dbReference>
<evidence type="ECO:0008006" key="3">
    <source>
        <dbReference type="Google" id="ProtNLM"/>
    </source>
</evidence>
<evidence type="ECO:0000313" key="1">
    <source>
        <dbReference type="EMBL" id="MCS3711897.1"/>
    </source>
</evidence>
<name>A0A9X2TGM7_9BACT</name>
<dbReference type="Proteomes" id="UP001155057">
    <property type="component" value="Unassembled WGS sequence"/>
</dbReference>
<dbReference type="Gene3D" id="3.40.50.300">
    <property type="entry name" value="P-loop containing nucleotide triphosphate hydrolases"/>
    <property type="match status" value="1"/>
</dbReference>
<dbReference type="AlphaFoldDB" id="A0A9X2TGM7"/>
<proteinExistence type="predicted"/>
<dbReference type="EMBL" id="JANUAE010000019">
    <property type="protein sequence ID" value="MCS3711897.1"/>
    <property type="molecule type" value="Genomic_DNA"/>
</dbReference>
<gene>
    <name evidence="1" type="ORF">GGP61_003532</name>
</gene>
<sequence>MNWTHLLQNVRYPLKAYLRNPSHVVENVRWRWNPSTSSDRHIFVVGAPRSGTTLLQILLGNHPACCTWEAETAVFTWQNVFTSQQGIFGLESSRVDEYFRDCGDIVEFFDACAREFRRERGGQILVEKTPQHILRTEFLVDHFPRSSVVHIHRDGRDCYCSARTASIPHGETVEEFARYWSKCIRARLAVTSETVIDVSYECRLRVENHAAAGGLKRAIQVLSHKPPLATWM</sequence>
<protein>
    <recommendedName>
        <fullName evidence="3">Sulfotransferase</fullName>
    </recommendedName>
</protein>